<keyword evidence="6" id="KW-0560">Oxidoreductase</keyword>
<dbReference type="GO" id="GO:0016709">
    <property type="term" value="F:oxidoreductase activity, acting on paired donors, with incorporation or reduction of molecular oxygen, NAD(P)H as one donor, and incorporation of one atom of oxygen"/>
    <property type="evidence" value="ECO:0007669"/>
    <property type="project" value="UniProtKB-ARBA"/>
</dbReference>
<dbReference type="PRINTS" id="PR00411">
    <property type="entry name" value="PNDRDTASEI"/>
</dbReference>
<evidence type="ECO:0000313" key="9">
    <source>
        <dbReference type="Proteomes" id="UP000031030"/>
    </source>
</evidence>
<evidence type="ECO:0000256" key="7">
    <source>
        <dbReference type="ARBA" id="ARBA00023033"/>
    </source>
</evidence>
<dbReference type="OrthoDB" id="5168853at2"/>
<dbReference type="STRING" id="1348253.LK09_10060"/>
<dbReference type="EMBL" id="JTDK01000008">
    <property type="protein sequence ID" value="KHK97820.1"/>
    <property type="molecule type" value="Genomic_DNA"/>
</dbReference>
<evidence type="ECO:0000256" key="2">
    <source>
        <dbReference type="ARBA" id="ARBA00010139"/>
    </source>
</evidence>
<dbReference type="Pfam" id="PF13738">
    <property type="entry name" value="Pyr_redox_3"/>
    <property type="match status" value="1"/>
</dbReference>
<comment type="cofactor">
    <cofactor evidence="1">
        <name>FAD</name>
        <dbReference type="ChEBI" id="CHEBI:57692"/>
    </cofactor>
</comment>
<keyword evidence="4" id="KW-0274">FAD</keyword>
<dbReference type="Proteomes" id="UP000031030">
    <property type="component" value="Unassembled WGS sequence"/>
</dbReference>
<dbReference type="Gene3D" id="3.50.50.60">
    <property type="entry name" value="FAD/NAD(P)-binding domain"/>
    <property type="match status" value="2"/>
</dbReference>
<proteinExistence type="inferred from homology"/>
<reference evidence="8 9" key="1">
    <citation type="submission" date="2014-11" db="EMBL/GenBank/DDBJ databases">
        <title>Genome sequence of Microbacterium mangrovi MUSC 115(T).</title>
        <authorList>
            <person name="Lee L.-H."/>
        </authorList>
    </citation>
    <scope>NUCLEOTIDE SEQUENCE [LARGE SCALE GENOMIC DNA]</scope>
    <source>
        <strain evidence="8 9">MUSC 115</strain>
    </source>
</reference>
<evidence type="ECO:0000256" key="5">
    <source>
        <dbReference type="ARBA" id="ARBA00022857"/>
    </source>
</evidence>
<evidence type="ECO:0000256" key="6">
    <source>
        <dbReference type="ARBA" id="ARBA00023002"/>
    </source>
</evidence>
<accession>A0A0B2A466</accession>
<name>A0A0B2A466_9MICO</name>
<evidence type="ECO:0000256" key="1">
    <source>
        <dbReference type="ARBA" id="ARBA00001974"/>
    </source>
</evidence>
<dbReference type="SUPFAM" id="SSF51905">
    <property type="entry name" value="FAD/NAD(P)-binding domain"/>
    <property type="match status" value="2"/>
</dbReference>
<dbReference type="AlphaFoldDB" id="A0A0B2A466"/>
<comment type="similarity">
    <text evidence="2">Belongs to the FAD-binding monooxygenase family.</text>
</comment>
<keyword evidence="7 8" id="KW-0503">Monooxygenase</keyword>
<keyword evidence="3" id="KW-0285">Flavoprotein</keyword>
<dbReference type="InterPro" id="IPR036188">
    <property type="entry name" value="FAD/NAD-bd_sf"/>
</dbReference>
<protein>
    <submittedName>
        <fullName evidence="8">Steroid monooxygenase</fullName>
    </submittedName>
</protein>
<evidence type="ECO:0000256" key="3">
    <source>
        <dbReference type="ARBA" id="ARBA00022630"/>
    </source>
</evidence>
<dbReference type="RefSeq" id="WP_039398835.1">
    <property type="nucleotide sequence ID" value="NZ_JTDK01000008.1"/>
</dbReference>
<organism evidence="8 9">
    <name type="scientific">Microbacterium mangrovi</name>
    <dbReference type="NCBI Taxonomy" id="1348253"/>
    <lineage>
        <taxon>Bacteria</taxon>
        <taxon>Bacillati</taxon>
        <taxon>Actinomycetota</taxon>
        <taxon>Actinomycetes</taxon>
        <taxon>Micrococcales</taxon>
        <taxon>Microbacteriaceae</taxon>
        <taxon>Microbacterium</taxon>
    </lineage>
</organism>
<dbReference type="PANTHER" id="PTHR43098">
    <property type="entry name" value="L-ORNITHINE N(5)-MONOOXYGENASE-RELATED"/>
    <property type="match status" value="1"/>
</dbReference>
<keyword evidence="5" id="KW-0521">NADP</keyword>
<evidence type="ECO:0000256" key="4">
    <source>
        <dbReference type="ARBA" id="ARBA00022827"/>
    </source>
</evidence>
<keyword evidence="9" id="KW-1185">Reference proteome</keyword>
<gene>
    <name evidence="8" type="ORF">LK09_10060</name>
</gene>
<evidence type="ECO:0000313" key="8">
    <source>
        <dbReference type="EMBL" id="KHK97820.1"/>
    </source>
</evidence>
<dbReference type="InterPro" id="IPR050775">
    <property type="entry name" value="FAD-binding_Monooxygenases"/>
</dbReference>
<sequence>MANSTNSDVDVDVLVIGAGVVGIYALYRAVNAGFSAMTLEAGDDVGGVWYWNRYPAARFDSESYTYGYLFSKELFGEWQWEEEFATQPEIERYLNHVVDRFELRDRIRTGQRVVSANWDEDGNRWIVTTEKGETVRSQWVISATGGLSVPHYPEIEGLEDFQGEGHHTGAWPHTPLDFAGKRVAIIGNGPSGGQILPAIVDIVESVDLYQRTPTWTTPLNNAPISDEKHQQLNENFDEIVRVLSTSPSGFLHTPAGKFSTDDTPEQRQEFYEQIWKSPGFAKLTSNYYDMTTNREVNLEFCEFLAGKVRSIVTDPVTAERLIPKDHLFGAKRPPFVAGYYEAFNRPQASLIALRETPIVRIDTTGIETTEGHREYDIIVYATGFDFGTGALTRMGVVGRDGLDLSSDWEEGPSDFAGFAAHRLPNFFFPGGPHGAGGGNYPRYSQDQVDWIADALIYARENDFDRFEPTAEQEEAWMTMVETLAPLSIFSANHSHYYGANVAGKPRKFLLNPGGRGKLHEMLGELTAEHDFGGALSSVHEEVAVA</sequence>
<comment type="caution">
    <text evidence="8">The sequence shown here is derived from an EMBL/GenBank/DDBJ whole genome shotgun (WGS) entry which is preliminary data.</text>
</comment>
<dbReference type="PANTHER" id="PTHR43098:SF3">
    <property type="entry name" value="L-ORNITHINE N(5)-MONOOXYGENASE-RELATED"/>
    <property type="match status" value="1"/>
</dbReference>